<organism evidence="12 13">
    <name type="scientific">Pseudomonas oryzae</name>
    <dbReference type="NCBI Taxonomy" id="1392877"/>
    <lineage>
        <taxon>Bacteria</taxon>
        <taxon>Pseudomonadati</taxon>
        <taxon>Pseudomonadota</taxon>
        <taxon>Gammaproteobacteria</taxon>
        <taxon>Pseudomonadales</taxon>
        <taxon>Pseudomonadaceae</taxon>
        <taxon>Pseudomonas</taxon>
    </lineage>
</organism>
<evidence type="ECO:0000259" key="11">
    <source>
        <dbReference type="Pfam" id="PF22638"/>
    </source>
</evidence>
<dbReference type="Pfam" id="PF00460">
    <property type="entry name" value="Flg_bb_rod"/>
    <property type="match status" value="1"/>
</dbReference>
<evidence type="ECO:0000256" key="3">
    <source>
        <dbReference type="ARBA" id="ARBA00009677"/>
    </source>
</evidence>
<dbReference type="GO" id="GO:0005576">
    <property type="term" value="C:extracellular region"/>
    <property type="evidence" value="ECO:0007669"/>
    <property type="project" value="UniProtKB-SubCell"/>
</dbReference>
<name>A0A1H1NMZ2_9PSED</name>
<dbReference type="InterPro" id="IPR049119">
    <property type="entry name" value="FlgK_D2-like"/>
</dbReference>
<keyword evidence="12" id="KW-0966">Cell projection</keyword>
<dbReference type="InterPro" id="IPR002371">
    <property type="entry name" value="FlgK"/>
</dbReference>
<dbReference type="GO" id="GO:0044780">
    <property type="term" value="P:bacterial-type flagellum assembly"/>
    <property type="evidence" value="ECO:0007669"/>
    <property type="project" value="InterPro"/>
</dbReference>
<proteinExistence type="inferred from homology"/>
<dbReference type="SUPFAM" id="SSF64518">
    <property type="entry name" value="Phase 1 flagellin"/>
    <property type="match status" value="1"/>
</dbReference>
<evidence type="ECO:0000259" key="8">
    <source>
        <dbReference type="Pfam" id="PF00460"/>
    </source>
</evidence>
<evidence type="ECO:0000256" key="2">
    <source>
        <dbReference type="ARBA" id="ARBA00004613"/>
    </source>
</evidence>
<dbReference type="OrthoDB" id="9802553at2"/>
<evidence type="ECO:0000256" key="7">
    <source>
        <dbReference type="RuleBase" id="RU362065"/>
    </source>
</evidence>
<dbReference type="InterPro" id="IPR053927">
    <property type="entry name" value="FlgK_helical"/>
</dbReference>
<dbReference type="EMBL" id="LT629751">
    <property type="protein sequence ID" value="SDS00366.1"/>
    <property type="molecule type" value="Genomic_DNA"/>
</dbReference>
<dbReference type="PANTHER" id="PTHR30033">
    <property type="entry name" value="FLAGELLAR HOOK-ASSOCIATED PROTEIN 1"/>
    <property type="match status" value="1"/>
</dbReference>
<feature type="domain" description="Flagellar hook-associated protein FlgK helical" evidence="11">
    <location>
        <begin position="84"/>
        <end position="318"/>
    </location>
</feature>
<dbReference type="PANTHER" id="PTHR30033:SF1">
    <property type="entry name" value="FLAGELLAR HOOK-ASSOCIATED PROTEIN 1"/>
    <property type="match status" value="1"/>
</dbReference>
<dbReference type="InterPro" id="IPR010930">
    <property type="entry name" value="Flg_bb/hook_C_dom"/>
</dbReference>
<dbReference type="GO" id="GO:0005198">
    <property type="term" value="F:structural molecule activity"/>
    <property type="evidence" value="ECO:0007669"/>
    <property type="project" value="UniProtKB-UniRule"/>
</dbReference>
<accession>A0A1H1NMZ2</accession>
<dbReference type="Pfam" id="PF06429">
    <property type="entry name" value="Flg_bbr_C"/>
    <property type="match status" value="1"/>
</dbReference>
<dbReference type="STRING" id="1392877.SAMN05216221_0847"/>
<evidence type="ECO:0000256" key="4">
    <source>
        <dbReference type="ARBA" id="ARBA00016244"/>
    </source>
</evidence>
<protein>
    <recommendedName>
        <fullName evidence="4 7">Flagellar hook-associated protein 1</fullName>
        <shortName evidence="7">HAP1</shortName>
    </recommendedName>
</protein>
<dbReference type="Proteomes" id="UP000243359">
    <property type="component" value="Chromosome I"/>
</dbReference>
<evidence type="ECO:0000256" key="6">
    <source>
        <dbReference type="ARBA" id="ARBA00023143"/>
    </source>
</evidence>
<dbReference type="AlphaFoldDB" id="A0A1H1NMZ2"/>
<comment type="similarity">
    <text evidence="3 7">Belongs to the flagella basal body rod proteins family.</text>
</comment>
<dbReference type="GO" id="GO:0009424">
    <property type="term" value="C:bacterial-type flagellum hook"/>
    <property type="evidence" value="ECO:0007669"/>
    <property type="project" value="UniProtKB-UniRule"/>
</dbReference>
<keyword evidence="6 7" id="KW-0975">Bacterial flagellum</keyword>
<feature type="domain" description="Flagellar basal body rod protein N-terminal" evidence="8">
    <location>
        <begin position="6"/>
        <end position="33"/>
    </location>
</feature>
<comment type="subcellular location">
    <subcellularLocation>
        <location evidence="1 7">Bacterial flagellum</location>
    </subcellularLocation>
    <subcellularLocation>
        <location evidence="2 7">Secreted</location>
    </subcellularLocation>
</comment>
<reference evidence="13" key="1">
    <citation type="submission" date="2016-10" db="EMBL/GenBank/DDBJ databases">
        <authorList>
            <person name="Varghese N."/>
            <person name="Submissions S."/>
        </authorList>
    </citation>
    <scope>NUCLEOTIDE SEQUENCE [LARGE SCALE GENOMIC DNA]</scope>
    <source>
        <strain evidence="13">KCTC 32247</strain>
    </source>
</reference>
<evidence type="ECO:0000259" key="10">
    <source>
        <dbReference type="Pfam" id="PF21158"/>
    </source>
</evidence>
<keyword evidence="13" id="KW-1185">Reference proteome</keyword>
<evidence type="ECO:0000313" key="13">
    <source>
        <dbReference type="Proteomes" id="UP000243359"/>
    </source>
</evidence>
<evidence type="ECO:0000259" key="9">
    <source>
        <dbReference type="Pfam" id="PF06429"/>
    </source>
</evidence>
<dbReference type="InterPro" id="IPR001444">
    <property type="entry name" value="Flag_bb_rod_N"/>
</dbReference>
<feature type="domain" description="Flagellar hook-associated protein 1 D2-like" evidence="10">
    <location>
        <begin position="326"/>
        <end position="409"/>
    </location>
</feature>
<dbReference type="NCBIfam" id="TIGR02492">
    <property type="entry name" value="flgK_ends"/>
    <property type="match status" value="1"/>
</dbReference>
<evidence type="ECO:0000313" key="12">
    <source>
        <dbReference type="EMBL" id="SDS00366.1"/>
    </source>
</evidence>
<keyword evidence="12" id="KW-0282">Flagellum</keyword>
<feature type="domain" description="Flagellar basal-body/hook protein C-terminal" evidence="9">
    <location>
        <begin position="502"/>
        <end position="538"/>
    </location>
</feature>
<keyword evidence="5 7" id="KW-0964">Secreted</keyword>
<gene>
    <name evidence="7" type="primary">flgK</name>
    <name evidence="12" type="ORF">SAMN05216221_0847</name>
</gene>
<evidence type="ECO:0000256" key="1">
    <source>
        <dbReference type="ARBA" id="ARBA00004365"/>
    </source>
</evidence>
<dbReference type="Pfam" id="PF22638">
    <property type="entry name" value="FlgK_D1"/>
    <property type="match status" value="1"/>
</dbReference>
<dbReference type="RefSeq" id="WP_090347758.1">
    <property type="nucleotide sequence ID" value="NZ_LT629751.1"/>
</dbReference>
<dbReference type="Pfam" id="PF21158">
    <property type="entry name" value="flgK_1st_1"/>
    <property type="match status" value="1"/>
</dbReference>
<dbReference type="PRINTS" id="PR01005">
    <property type="entry name" value="FLGHOOKAP1"/>
</dbReference>
<evidence type="ECO:0000256" key="5">
    <source>
        <dbReference type="ARBA" id="ARBA00022525"/>
    </source>
</evidence>
<sequence length="542" mass="56749">MSIFSIGVSGLQTAQTVLATTSNNISNVYTPGYNRQLAQVGERFAGSGVEVVNIERQFNQFVANQLNRSNGVAGALSSYHAQVSQIDTLLADREAGLAPLMSKFFSALEDVVASPADPAARQGVLGAAQTLTGQFRAFEGYLSDMQSSINGQLKDQVTQINNTAGQVANLNREIALAKAKTGEAPNGLLNMRDQLVAELSQRIDARLTVQDGGSYNLTLGNGLSLVSGTNSFKLEAMRSSEDASRFVVGYRDPGGNLVEFPDTTFQDGELGGLMTFRRESLDRTQGQLGQLAVSLAVAFNQQHAQGVDLYGDAGGDFFTIGAPVSFSNTGNRGDAVLSASYDPAALASLTASDYNVSWSAADGYSVVRRDIGAAVEANYDSANGTLSFGGMTVQVSGTPAEGDRFLIQPTRAAAARLGNNLTDPARIAAGQPEGGSGSGDNRNALQLQALQTRSLVGGQATLSQGYAAIVSDIGNRTSIAAANLSAQQGLSEQLSALQQADSGVNLDEEAANLIRYQQFYQANAKVIEIGATVLDTLLGIRA</sequence>
<keyword evidence="12" id="KW-0969">Cilium</keyword>